<evidence type="ECO:0000313" key="2">
    <source>
        <dbReference type="EMBL" id="MDR7376646.1"/>
    </source>
</evidence>
<dbReference type="Pfam" id="PF00753">
    <property type="entry name" value="Lactamase_B"/>
    <property type="match status" value="1"/>
</dbReference>
<dbReference type="RefSeq" id="WP_310371729.1">
    <property type="nucleotide sequence ID" value="NZ_JAVDXT010000001.1"/>
</dbReference>
<dbReference type="SMART" id="SM00849">
    <property type="entry name" value="Lactamase_B"/>
    <property type="match status" value="1"/>
</dbReference>
<reference evidence="2 3" key="1">
    <citation type="submission" date="2023-07" db="EMBL/GenBank/DDBJ databases">
        <title>Sorghum-associated microbial communities from plants grown in Nebraska, USA.</title>
        <authorList>
            <person name="Schachtman D."/>
        </authorList>
    </citation>
    <scope>NUCLEOTIDE SEQUENCE [LARGE SCALE GENOMIC DNA]</scope>
    <source>
        <strain evidence="2 3">BE313</strain>
    </source>
</reference>
<dbReference type="SUPFAM" id="SSF56281">
    <property type="entry name" value="Metallo-hydrolase/oxidoreductase"/>
    <property type="match status" value="1"/>
</dbReference>
<dbReference type="InterPro" id="IPR001279">
    <property type="entry name" value="Metallo-B-lactamas"/>
</dbReference>
<organism evidence="2 3">
    <name type="scientific">Rhodoferax ferrireducens</name>
    <dbReference type="NCBI Taxonomy" id="192843"/>
    <lineage>
        <taxon>Bacteria</taxon>
        <taxon>Pseudomonadati</taxon>
        <taxon>Pseudomonadota</taxon>
        <taxon>Betaproteobacteria</taxon>
        <taxon>Burkholderiales</taxon>
        <taxon>Comamonadaceae</taxon>
        <taxon>Rhodoferax</taxon>
    </lineage>
</organism>
<evidence type="ECO:0000313" key="3">
    <source>
        <dbReference type="Proteomes" id="UP001180487"/>
    </source>
</evidence>
<protein>
    <submittedName>
        <fullName evidence="2">Phosphoribosyl 1,2-cyclic phosphodiesterase</fullName>
    </submittedName>
</protein>
<keyword evidence="3" id="KW-1185">Reference proteome</keyword>
<name>A0ABU2C5P5_9BURK</name>
<dbReference type="InterPro" id="IPR036866">
    <property type="entry name" value="RibonucZ/Hydroxyglut_hydro"/>
</dbReference>
<dbReference type="Proteomes" id="UP001180487">
    <property type="component" value="Unassembled WGS sequence"/>
</dbReference>
<gene>
    <name evidence="2" type="ORF">J2X19_001304</name>
</gene>
<comment type="caution">
    <text evidence="2">The sequence shown here is derived from an EMBL/GenBank/DDBJ whole genome shotgun (WGS) entry which is preliminary data.</text>
</comment>
<dbReference type="PANTHER" id="PTHR47619:SF1">
    <property type="entry name" value="EXODEOXYRIBONUCLEASE WALJ"/>
    <property type="match status" value="1"/>
</dbReference>
<sequence length="260" mass="27529">MLRFKSLGSGSAGNGTVVETQHGGQTTRLLVDCGFGQKQLDQRLALAGLQASQIDAIFITHEHGDHVGCAPQWALRHRIPVWMSHGTQAAIGPHDWDGLLHIARDTSAIEVGGLQLMPFTVPHDAREPLQLCCRSGDAQLGILTDLGHATPHVLEQLMGCQAMLLECNHDTELLAASRYPAFLKQRVGGMYGHLANQAAAEIAQTLVGGGLRHIMAAHLSEQNNRPELALAALAEAAVCSGLTLGVADAATGTDWLAVAV</sequence>
<evidence type="ECO:0000259" key="1">
    <source>
        <dbReference type="SMART" id="SM00849"/>
    </source>
</evidence>
<dbReference type="EMBL" id="JAVDXT010000001">
    <property type="protein sequence ID" value="MDR7376646.1"/>
    <property type="molecule type" value="Genomic_DNA"/>
</dbReference>
<dbReference type="InterPro" id="IPR052533">
    <property type="entry name" value="WalJ/YycJ-like"/>
</dbReference>
<accession>A0ABU2C5P5</accession>
<proteinExistence type="predicted"/>
<dbReference type="Gene3D" id="3.60.15.10">
    <property type="entry name" value="Ribonuclease Z/Hydroxyacylglutathione hydrolase-like"/>
    <property type="match status" value="1"/>
</dbReference>
<feature type="domain" description="Metallo-beta-lactamase" evidence="1">
    <location>
        <begin position="12"/>
        <end position="191"/>
    </location>
</feature>
<dbReference type="PANTHER" id="PTHR47619">
    <property type="entry name" value="METALLO-HYDROLASE YYCJ-RELATED"/>
    <property type="match status" value="1"/>
</dbReference>